<dbReference type="Gene3D" id="3.90.1140.10">
    <property type="entry name" value="Cyclic phosphodiesterase"/>
    <property type="match status" value="1"/>
</dbReference>
<dbReference type="OrthoDB" id="49151at2759"/>
<evidence type="ECO:0000256" key="4">
    <source>
        <dbReference type="ARBA" id="ARBA00023242"/>
    </source>
</evidence>
<organism evidence="7 8">
    <name type="scientific">Momordica charantia</name>
    <name type="common">Bitter gourd</name>
    <name type="synonym">Balsam pear</name>
    <dbReference type="NCBI Taxonomy" id="3673"/>
    <lineage>
        <taxon>Eukaryota</taxon>
        <taxon>Viridiplantae</taxon>
        <taxon>Streptophyta</taxon>
        <taxon>Embryophyta</taxon>
        <taxon>Tracheophyta</taxon>
        <taxon>Spermatophyta</taxon>
        <taxon>Magnoliopsida</taxon>
        <taxon>eudicotyledons</taxon>
        <taxon>Gunneridae</taxon>
        <taxon>Pentapetalae</taxon>
        <taxon>rosids</taxon>
        <taxon>fabids</taxon>
        <taxon>Cucurbitales</taxon>
        <taxon>Cucurbitaceae</taxon>
        <taxon>Momordiceae</taxon>
        <taxon>Momordica</taxon>
    </lineage>
</organism>
<keyword evidence="1 5" id="KW-0540">Nuclease</keyword>
<dbReference type="Pfam" id="PF09749">
    <property type="entry name" value="HVSL"/>
    <property type="match status" value="1"/>
</dbReference>
<evidence type="ECO:0000256" key="1">
    <source>
        <dbReference type="ARBA" id="ARBA00022722"/>
    </source>
</evidence>
<dbReference type="GeneID" id="111022878"/>
<evidence type="ECO:0000256" key="6">
    <source>
        <dbReference type="SAM" id="MobiDB-lite"/>
    </source>
</evidence>
<protein>
    <recommendedName>
        <fullName evidence="5">U6 snRNA phosphodiesterase</fullName>
        <ecNumber evidence="5">3.1.4.-</ecNumber>
    </recommendedName>
</protein>
<dbReference type="EC" id="3.1.4.-" evidence="5"/>
<feature type="active site" description="Proton donor/acceptor" evidence="5">
    <location>
        <position position="223"/>
    </location>
</feature>
<feature type="region of interest" description="Disordered" evidence="6">
    <location>
        <begin position="1"/>
        <end position="41"/>
    </location>
</feature>
<evidence type="ECO:0000313" key="8">
    <source>
        <dbReference type="RefSeq" id="XP_022155865.1"/>
    </source>
</evidence>
<comment type="similarity">
    <text evidence="5">Belongs to the 2H phosphoesterase superfamily. USB1 family.</text>
</comment>
<dbReference type="FunFam" id="3.90.1140.10:FF:000008">
    <property type="entry name" value="U6 snRNA phosphodiesterase"/>
    <property type="match status" value="1"/>
</dbReference>
<gene>
    <name evidence="8" type="primary">LOC111022878</name>
</gene>
<feature type="compositionally biased region" description="Pro residues" evidence="6">
    <location>
        <begin position="27"/>
        <end position="41"/>
    </location>
</feature>
<reference evidence="8" key="1">
    <citation type="submission" date="2025-08" db="UniProtKB">
        <authorList>
            <consortium name="RefSeq"/>
        </authorList>
    </citation>
    <scope>IDENTIFICATION</scope>
    <source>
        <strain evidence="8">OHB3-1</strain>
    </source>
</reference>
<dbReference type="GO" id="GO:1990838">
    <property type="term" value="F:poly(U)-specific exoribonuclease activity, producing 3' uridine cyclic phosphate ends"/>
    <property type="evidence" value="ECO:0007669"/>
    <property type="project" value="UniProtKB-UniRule"/>
</dbReference>
<dbReference type="PANTHER" id="PTHR13522:SF3">
    <property type="entry name" value="U6 SNRNA PHOSPHODIESTERASE 1"/>
    <property type="match status" value="1"/>
</dbReference>
<keyword evidence="4 5" id="KW-0539">Nucleus</keyword>
<comment type="function">
    <text evidence="5">Phosphodiesterase responsible for the U6 snRNA 3' end processing. Acts as an exoribonuclease (RNase) responsible for trimming the poly(U) tract of the last nucleotides in the pre-U6 snRNA molecule, leading to the formation of mature U6 snRNA.</text>
</comment>
<proteinExistence type="inferred from homology"/>
<accession>A0A6J1DNL4</accession>
<dbReference type="AlphaFoldDB" id="A0A6J1DNL4"/>
<keyword evidence="3" id="KW-0456">Lyase</keyword>
<evidence type="ECO:0000256" key="5">
    <source>
        <dbReference type="HAMAP-Rule" id="MF_03040"/>
    </source>
</evidence>
<dbReference type="PANTHER" id="PTHR13522">
    <property type="entry name" value="U6 SNRNA PHOSPHODIESTERASE 1"/>
    <property type="match status" value="1"/>
</dbReference>
<keyword evidence="2 5" id="KW-0378">Hydrolase</keyword>
<dbReference type="Proteomes" id="UP000504603">
    <property type="component" value="Unplaced"/>
</dbReference>
<dbReference type="GO" id="GO:0016829">
    <property type="term" value="F:lyase activity"/>
    <property type="evidence" value="ECO:0007669"/>
    <property type="project" value="UniProtKB-KW"/>
</dbReference>
<name>A0A6J1DNL4_MOMCH</name>
<evidence type="ECO:0000256" key="3">
    <source>
        <dbReference type="ARBA" id="ARBA00023239"/>
    </source>
</evidence>
<dbReference type="RefSeq" id="XP_022155865.1">
    <property type="nucleotide sequence ID" value="XM_022300173.1"/>
</dbReference>
<dbReference type="GO" id="GO:0005634">
    <property type="term" value="C:nucleus"/>
    <property type="evidence" value="ECO:0007669"/>
    <property type="project" value="UniProtKB-SubCell"/>
</dbReference>
<dbReference type="GO" id="GO:0034477">
    <property type="term" value="P:U6 snRNA 3'-end processing"/>
    <property type="evidence" value="ECO:0007669"/>
    <property type="project" value="UniProtKB-UniRule"/>
</dbReference>
<dbReference type="InterPro" id="IPR027521">
    <property type="entry name" value="Usb1"/>
</dbReference>
<keyword evidence="7" id="KW-1185">Reference proteome</keyword>
<dbReference type="HAMAP" id="MF_03040">
    <property type="entry name" value="USB1"/>
    <property type="match status" value="1"/>
</dbReference>
<feature type="active site" description="Proton donor/acceptor" evidence="5">
    <location>
        <position position="134"/>
    </location>
</feature>
<evidence type="ECO:0000256" key="2">
    <source>
        <dbReference type="ARBA" id="ARBA00022801"/>
    </source>
</evidence>
<dbReference type="KEGG" id="mcha:111022878"/>
<sequence>MDALKASYRGSSSDEEDDIVSTAPSDLSPPPPPPSLPPPPLSLLDFPNSISALHDLPIAQPTRFRSFPHVEGNYALHVYIPVYIPTTSKKEVVLFLKKVSSLVPSLHLVDIDVPLTSLCKDEHKLEQALAREFHISLSRTVPIRVHQIDSIVSMLRQKLQCQRRYWIDFSKWETFVNDDLSRTFLSMEIIAGGLMEIRKQIQVVNEVYKFHNLPEFYKEERPHISLAWALGDLSKLLSRVVDDKMKRSSMAPSKRCIFTTKFSGIECKIGKKTYKICKSPDE</sequence>
<comment type="subcellular location">
    <subcellularLocation>
        <location evidence="5">Nucleus</location>
    </subcellularLocation>
</comment>
<evidence type="ECO:0000313" key="7">
    <source>
        <dbReference type="Proteomes" id="UP000504603"/>
    </source>
</evidence>